<dbReference type="FunFam" id="1.10.287.1080:FF:000002">
    <property type="entry name" value="Histidine biosynthesis bifunctional protein HisIE"/>
    <property type="match status" value="1"/>
</dbReference>
<dbReference type="AlphaFoldDB" id="A0A4R9M0L9"/>
<evidence type="ECO:0000256" key="8">
    <source>
        <dbReference type="ARBA" id="ARBA00022840"/>
    </source>
</evidence>
<keyword evidence="9 10" id="KW-0368">Histidine biosynthesis</keyword>
<proteinExistence type="inferred from homology"/>
<dbReference type="EC" id="3.6.1.31" evidence="10"/>
<evidence type="ECO:0000256" key="5">
    <source>
        <dbReference type="ARBA" id="ARBA00022605"/>
    </source>
</evidence>
<comment type="subcellular location">
    <subcellularLocation>
        <location evidence="2 10">Cytoplasm</location>
    </subcellularLocation>
</comment>
<keyword evidence="8 10" id="KW-0067">ATP-binding</keyword>
<dbReference type="GO" id="GO:0004636">
    <property type="term" value="F:phosphoribosyl-ATP diphosphatase activity"/>
    <property type="evidence" value="ECO:0007669"/>
    <property type="project" value="UniProtKB-UniRule"/>
</dbReference>
<dbReference type="NCBIfam" id="NF001611">
    <property type="entry name" value="PRK00400.1-3"/>
    <property type="match status" value="1"/>
</dbReference>
<comment type="similarity">
    <text evidence="10">Belongs to the PRA-PH family.</text>
</comment>
<gene>
    <name evidence="10 11" type="primary">hisE</name>
    <name evidence="11" type="ORF">EHS15_09820</name>
</gene>
<dbReference type="UniPathway" id="UPA00031">
    <property type="reaction ID" value="UER00007"/>
</dbReference>
<evidence type="ECO:0000256" key="3">
    <source>
        <dbReference type="ARBA" id="ARBA00005204"/>
    </source>
</evidence>
<dbReference type="HAMAP" id="MF_01020">
    <property type="entry name" value="HisE"/>
    <property type="match status" value="1"/>
</dbReference>
<dbReference type="OrthoDB" id="9795769at2"/>
<evidence type="ECO:0000256" key="6">
    <source>
        <dbReference type="ARBA" id="ARBA00022741"/>
    </source>
</evidence>
<evidence type="ECO:0000256" key="4">
    <source>
        <dbReference type="ARBA" id="ARBA00022490"/>
    </source>
</evidence>
<dbReference type="RefSeq" id="WP_135760392.1">
    <property type="nucleotide sequence ID" value="NZ_RQHW01000033.1"/>
</dbReference>
<dbReference type="Proteomes" id="UP000298058">
    <property type="component" value="Unassembled WGS sequence"/>
</dbReference>
<name>A0A4R9M0L9_9LEPT</name>
<evidence type="ECO:0000313" key="11">
    <source>
        <dbReference type="EMBL" id="TGN19207.1"/>
    </source>
</evidence>
<sequence length="92" mass="10623">MEFLQKLEDVLRKRKSELPEKSYTAELFRDGVDRILKKIGEEASEVIIAAKNPNEKELIHEVADLIFHVEVLLVEKGLSLDIIAKELEKRHS</sequence>
<evidence type="ECO:0000313" key="12">
    <source>
        <dbReference type="Proteomes" id="UP000298058"/>
    </source>
</evidence>
<dbReference type="GO" id="GO:0000105">
    <property type="term" value="P:L-histidine biosynthetic process"/>
    <property type="evidence" value="ECO:0007669"/>
    <property type="project" value="UniProtKB-UniRule"/>
</dbReference>
<dbReference type="Pfam" id="PF01503">
    <property type="entry name" value="PRA-PH"/>
    <property type="match status" value="1"/>
</dbReference>
<dbReference type="EMBL" id="RQHW01000033">
    <property type="protein sequence ID" value="TGN19207.1"/>
    <property type="molecule type" value="Genomic_DNA"/>
</dbReference>
<accession>A0A4R9M0L9</accession>
<evidence type="ECO:0000256" key="1">
    <source>
        <dbReference type="ARBA" id="ARBA00001460"/>
    </source>
</evidence>
<comment type="pathway">
    <text evidence="3 10">Amino-acid biosynthesis; L-histidine biosynthesis; L-histidine from 5-phospho-alpha-D-ribose 1-diphosphate: step 2/9.</text>
</comment>
<comment type="catalytic activity">
    <reaction evidence="1 10">
        <text>1-(5-phospho-beta-D-ribosyl)-ATP + H2O = 1-(5-phospho-beta-D-ribosyl)-5'-AMP + diphosphate + H(+)</text>
        <dbReference type="Rhea" id="RHEA:22828"/>
        <dbReference type="ChEBI" id="CHEBI:15377"/>
        <dbReference type="ChEBI" id="CHEBI:15378"/>
        <dbReference type="ChEBI" id="CHEBI:33019"/>
        <dbReference type="ChEBI" id="CHEBI:59457"/>
        <dbReference type="ChEBI" id="CHEBI:73183"/>
        <dbReference type="EC" id="3.6.1.31"/>
    </reaction>
</comment>
<dbReference type="NCBIfam" id="TIGR03188">
    <property type="entry name" value="histidine_hisI"/>
    <property type="match status" value="1"/>
</dbReference>
<dbReference type="InterPro" id="IPR008179">
    <property type="entry name" value="HisE"/>
</dbReference>
<dbReference type="PANTHER" id="PTHR42945">
    <property type="entry name" value="HISTIDINE BIOSYNTHESIS BIFUNCTIONAL PROTEIN"/>
    <property type="match status" value="1"/>
</dbReference>
<dbReference type="PANTHER" id="PTHR42945:SF9">
    <property type="entry name" value="HISTIDINE BIOSYNTHESIS BIFUNCTIONAL PROTEIN HISIE"/>
    <property type="match status" value="1"/>
</dbReference>
<keyword evidence="4 10" id="KW-0963">Cytoplasm</keyword>
<dbReference type="GO" id="GO:0005524">
    <property type="term" value="F:ATP binding"/>
    <property type="evidence" value="ECO:0007669"/>
    <property type="project" value="UniProtKB-KW"/>
</dbReference>
<keyword evidence="6 10" id="KW-0547">Nucleotide-binding</keyword>
<reference evidence="11" key="1">
    <citation type="journal article" date="2019" name="PLoS Negl. Trop. Dis.">
        <title>Revisiting the worldwide diversity of Leptospira species in the environment.</title>
        <authorList>
            <person name="Vincent A.T."/>
            <person name="Schiettekatte O."/>
            <person name="Bourhy P."/>
            <person name="Veyrier F.J."/>
            <person name="Picardeau M."/>
        </authorList>
    </citation>
    <scope>NUCLEOTIDE SEQUENCE [LARGE SCALE GENOMIC DNA]</scope>
    <source>
        <strain evidence="11">201300427</strain>
    </source>
</reference>
<evidence type="ECO:0000256" key="2">
    <source>
        <dbReference type="ARBA" id="ARBA00004496"/>
    </source>
</evidence>
<keyword evidence="7 10" id="KW-0378">Hydrolase</keyword>
<protein>
    <recommendedName>
        <fullName evidence="10">Phosphoribosyl-ATP pyrophosphatase</fullName>
        <shortName evidence="10">PRA-PH</shortName>
        <ecNumber evidence="10">3.6.1.31</ecNumber>
    </recommendedName>
</protein>
<evidence type="ECO:0000256" key="7">
    <source>
        <dbReference type="ARBA" id="ARBA00022801"/>
    </source>
</evidence>
<dbReference type="GO" id="GO:0005737">
    <property type="term" value="C:cytoplasm"/>
    <property type="evidence" value="ECO:0007669"/>
    <property type="project" value="UniProtKB-SubCell"/>
</dbReference>
<dbReference type="SUPFAM" id="SSF101386">
    <property type="entry name" value="all-alpha NTP pyrophosphatases"/>
    <property type="match status" value="1"/>
</dbReference>
<dbReference type="CDD" id="cd11534">
    <property type="entry name" value="NTP-PPase_HisIE_like"/>
    <property type="match status" value="1"/>
</dbReference>
<keyword evidence="5 10" id="KW-0028">Amino-acid biosynthesis</keyword>
<comment type="caution">
    <text evidence="11">The sequence shown here is derived from an EMBL/GenBank/DDBJ whole genome shotgun (WGS) entry which is preliminary data.</text>
</comment>
<dbReference type="InterPro" id="IPR021130">
    <property type="entry name" value="PRib-ATP_PPHydrolase-like"/>
</dbReference>
<keyword evidence="12" id="KW-1185">Reference proteome</keyword>
<organism evidence="11 12">
    <name type="scientific">Leptospira idonii</name>
    <dbReference type="NCBI Taxonomy" id="1193500"/>
    <lineage>
        <taxon>Bacteria</taxon>
        <taxon>Pseudomonadati</taxon>
        <taxon>Spirochaetota</taxon>
        <taxon>Spirochaetia</taxon>
        <taxon>Leptospirales</taxon>
        <taxon>Leptospiraceae</taxon>
        <taxon>Leptospira</taxon>
    </lineage>
</organism>
<evidence type="ECO:0000256" key="9">
    <source>
        <dbReference type="ARBA" id="ARBA00023102"/>
    </source>
</evidence>
<evidence type="ECO:0000256" key="10">
    <source>
        <dbReference type="HAMAP-Rule" id="MF_01020"/>
    </source>
</evidence>
<dbReference type="Gene3D" id="1.10.287.1080">
    <property type="entry name" value="MazG-like"/>
    <property type="match status" value="1"/>
</dbReference>